<dbReference type="Proteomes" id="UP000766486">
    <property type="component" value="Unassembled WGS sequence"/>
</dbReference>
<evidence type="ECO:0000256" key="3">
    <source>
        <dbReference type="ARBA" id="ARBA00022490"/>
    </source>
</evidence>
<gene>
    <name evidence="6" type="ORF">CLO192961_LOCUS427575</name>
</gene>
<feature type="region of interest" description="Disordered" evidence="5">
    <location>
        <begin position="1"/>
        <end position="31"/>
    </location>
</feature>
<comment type="caution">
    <text evidence="6">The sequence shown here is derived from an EMBL/GenBank/DDBJ whole genome shotgun (WGS) entry which is preliminary data.</text>
</comment>
<feature type="compositionally biased region" description="Basic and acidic residues" evidence="5">
    <location>
        <begin position="547"/>
        <end position="584"/>
    </location>
</feature>
<proteinExistence type="predicted"/>
<feature type="compositionally biased region" description="Low complexity" evidence="5">
    <location>
        <begin position="369"/>
        <end position="383"/>
    </location>
</feature>
<evidence type="ECO:0000256" key="4">
    <source>
        <dbReference type="ARBA" id="ARBA00023242"/>
    </source>
</evidence>
<organism evidence="6 7">
    <name type="scientific">Bionectria ochroleuca</name>
    <name type="common">Gliocladium roseum</name>
    <dbReference type="NCBI Taxonomy" id="29856"/>
    <lineage>
        <taxon>Eukaryota</taxon>
        <taxon>Fungi</taxon>
        <taxon>Dikarya</taxon>
        <taxon>Ascomycota</taxon>
        <taxon>Pezizomycotina</taxon>
        <taxon>Sordariomycetes</taxon>
        <taxon>Hypocreomycetidae</taxon>
        <taxon>Hypocreales</taxon>
        <taxon>Bionectriaceae</taxon>
        <taxon>Clonostachys</taxon>
    </lineage>
</organism>
<evidence type="ECO:0008006" key="8">
    <source>
        <dbReference type="Google" id="ProtNLM"/>
    </source>
</evidence>
<dbReference type="SMART" id="SM00015">
    <property type="entry name" value="IQ"/>
    <property type="match status" value="1"/>
</dbReference>
<feature type="region of interest" description="Disordered" evidence="5">
    <location>
        <begin position="154"/>
        <end position="185"/>
    </location>
</feature>
<keyword evidence="4" id="KW-0539">Nucleus</keyword>
<dbReference type="PANTHER" id="PTHR31250:SF27">
    <property type="entry name" value="IQ DOMAIN-CONTAINING PROTEIN IQM5"/>
    <property type="match status" value="1"/>
</dbReference>
<protein>
    <recommendedName>
        <fullName evidence="8">IQ domain-containing protein IQM6</fullName>
    </recommendedName>
</protein>
<dbReference type="CDD" id="cd23767">
    <property type="entry name" value="IQCD"/>
    <property type="match status" value="1"/>
</dbReference>
<evidence type="ECO:0000256" key="1">
    <source>
        <dbReference type="ARBA" id="ARBA00004123"/>
    </source>
</evidence>
<feature type="region of interest" description="Disordered" evidence="5">
    <location>
        <begin position="76"/>
        <end position="114"/>
    </location>
</feature>
<feature type="compositionally biased region" description="Low complexity" evidence="5">
    <location>
        <begin position="166"/>
        <end position="177"/>
    </location>
</feature>
<feature type="region of interest" description="Disordered" evidence="5">
    <location>
        <begin position="369"/>
        <end position="388"/>
    </location>
</feature>
<keyword evidence="3" id="KW-0963">Cytoplasm</keyword>
<reference evidence="6 7" key="1">
    <citation type="submission" date="2019-06" db="EMBL/GenBank/DDBJ databases">
        <authorList>
            <person name="Broberg M."/>
        </authorList>
    </citation>
    <scope>NUCLEOTIDE SEQUENCE [LARGE SCALE GENOMIC DNA]</scope>
</reference>
<dbReference type="InterPro" id="IPR000048">
    <property type="entry name" value="IQ_motif_EF-hand-BS"/>
</dbReference>
<dbReference type="PROSITE" id="PS50096">
    <property type="entry name" value="IQ"/>
    <property type="match status" value="1"/>
</dbReference>
<feature type="compositionally biased region" description="Basic residues" evidence="5">
    <location>
        <begin position="588"/>
        <end position="598"/>
    </location>
</feature>
<evidence type="ECO:0000256" key="2">
    <source>
        <dbReference type="ARBA" id="ARBA00004496"/>
    </source>
</evidence>
<feature type="region of interest" description="Disordered" evidence="5">
    <location>
        <begin position="198"/>
        <end position="224"/>
    </location>
</feature>
<dbReference type="PANTHER" id="PTHR31250">
    <property type="entry name" value="IQ DOMAIN-CONTAINING PROTEIN IQM3"/>
    <property type="match status" value="1"/>
</dbReference>
<accession>A0ABY6UX10</accession>
<comment type="subcellular location">
    <subcellularLocation>
        <location evidence="2">Cytoplasm</location>
    </subcellularLocation>
    <subcellularLocation>
        <location evidence="1">Nucleus</location>
    </subcellularLocation>
</comment>
<sequence length="614" mass="70314">MAYTSKFLQPNGPIGPNTTTPPFHHARRSDSKISLFSADTDVTTTSWTKKSQAYMDSLVPPSKEQFEHIARIQEQKEQELRQRDREHRRQLTLLNKERSRSTSHDGQDNKDREKAARLIQKTFRGHRTRREMEGYSLDASSRWMSAIREAEFRQYTTPRARSDTAGSSTGQEESSGGPVMSNARRNWKKASIVARRAGHDDVESDISSVSSASSDDESPEEKDRIRKLRDKLLAGRRTQAQMMGLQYFLEMVDVKHRYGSNLRTYHSEWLRSETTENFFYWLDLGEGKNIELDSCPRDRLEREKVRYLSREERQYYLVKVDDEGRLRWAKNGVRIDTTEKFKDSIHGIVPADDPTPAFNPEVVPRLSSSMSSIRSHSSSLSSLESRREADRAAKYNDPDFDQQPPMKKITHFSASTIWNKMLRKSVRDGTWIFVADTSFRLYVGIKASGAFQHSSFLQGSRISAAGLIKIKNGRISSLSPLSGHYRPPTSNFRAFVRSLKEAGVDMSHVSISKAYAVLVGLEVYINTRKKSKKLIQDMMHRKDKVVAPDVAHQREEEAKDASQSAQREREVIQEEEAEKHESKAAVKVMRKLKIRPKSRTAEVEGTDGAMMDRQ</sequence>
<feature type="compositionally biased region" description="Low complexity" evidence="5">
    <location>
        <begin position="10"/>
        <end position="22"/>
    </location>
</feature>
<evidence type="ECO:0000313" key="6">
    <source>
        <dbReference type="EMBL" id="VUC35814.1"/>
    </source>
</evidence>
<dbReference type="EMBL" id="CABFNS010000922">
    <property type="protein sequence ID" value="VUC35814.1"/>
    <property type="molecule type" value="Genomic_DNA"/>
</dbReference>
<evidence type="ECO:0000256" key="5">
    <source>
        <dbReference type="SAM" id="MobiDB-lite"/>
    </source>
</evidence>
<feature type="region of interest" description="Disordered" evidence="5">
    <location>
        <begin position="547"/>
        <end position="614"/>
    </location>
</feature>
<name>A0ABY6UX10_BIOOC</name>
<keyword evidence="7" id="KW-1185">Reference proteome</keyword>
<dbReference type="InterPro" id="IPR044159">
    <property type="entry name" value="IQM"/>
</dbReference>
<evidence type="ECO:0000313" key="7">
    <source>
        <dbReference type="Proteomes" id="UP000766486"/>
    </source>
</evidence>